<proteinExistence type="predicted"/>
<comment type="subcellular location">
    <subcellularLocation>
        <location evidence="1">Cell membrane</location>
        <topology evidence="1">Multi-pass membrane protein</topology>
    </subcellularLocation>
</comment>
<dbReference type="InterPro" id="IPR004117">
    <property type="entry name" value="7tm6_olfct_rcpt"/>
</dbReference>
<dbReference type="GO" id="GO:0007165">
    <property type="term" value="P:signal transduction"/>
    <property type="evidence" value="ECO:0007669"/>
    <property type="project" value="UniProtKB-KW"/>
</dbReference>
<evidence type="ECO:0000256" key="9">
    <source>
        <dbReference type="ARBA" id="ARBA00023224"/>
    </source>
</evidence>
<dbReference type="PANTHER" id="PTHR21137">
    <property type="entry name" value="ODORANT RECEPTOR"/>
    <property type="match status" value="1"/>
</dbReference>
<accession>A0A482V084</accession>
<evidence type="ECO:0000256" key="6">
    <source>
        <dbReference type="ARBA" id="ARBA00022989"/>
    </source>
</evidence>
<dbReference type="AlphaFoldDB" id="A0A482V084"/>
<feature type="transmembrane region" description="Helical" evidence="10">
    <location>
        <begin position="251"/>
        <end position="272"/>
    </location>
</feature>
<keyword evidence="8" id="KW-0675">Receptor</keyword>
<dbReference type="EMBL" id="QDEB01132873">
    <property type="protein sequence ID" value="RZB38890.1"/>
    <property type="molecule type" value="Genomic_DNA"/>
</dbReference>
<gene>
    <name evidence="11" type="ORF">BDFB_007662</name>
</gene>
<evidence type="ECO:0000256" key="4">
    <source>
        <dbReference type="ARBA" id="ARBA00022692"/>
    </source>
</evidence>
<keyword evidence="4 10" id="KW-0812">Transmembrane</keyword>
<feature type="transmembrane region" description="Helical" evidence="10">
    <location>
        <begin position="284"/>
        <end position="304"/>
    </location>
</feature>
<evidence type="ECO:0000313" key="12">
    <source>
        <dbReference type="Proteomes" id="UP000292052"/>
    </source>
</evidence>
<dbReference type="Proteomes" id="UP000292052">
    <property type="component" value="Unassembled WGS sequence"/>
</dbReference>
<evidence type="ECO:0000313" key="11">
    <source>
        <dbReference type="EMBL" id="RZB38890.1"/>
    </source>
</evidence>
<reference evidence="11 12" key="1">
    <citation type="submission" date="2017-03" db="EMBL/GenBank/DDBJ databases">
        <title>Genome of the blue death feigning beetle - Asbolus verrucosus.</title>
        <authorList>
            <person name="Rider S.D."/>
        </authorList>
    </citation>
    <scope>NUCLEOTIDE SEQUENCE [LARGE SCALE GENOMIC DNA]</scope>
    <source>
        <strain evidence="11">Butters</strain>
        <tissue evidence="11">Head and leg muscle</tissue>
    </source>
</reference>
<keyword evidence="2" id="KW-1003">Cell membrane</keyword>
<protein>
    <submittedName>
        <fullName evidence="11">7tm 6 domain containing protein</fullName>
    </submittedName>
</protein>
<feature type="transmembrane region" description="Helical" evidence="10">
    <location>
        <begin position="555"/>
        <end position="577"/>
    </location>
</feature>
<organism evidence="11 12">
    <name type="scientific">Asbolus verrucosus</name>
    <name type="common">Desert ironclad beetle</name>
    <dbReference type="NCBI Taxonomy" id="1661398"/>
    <lineage>
        <taxon>Eukaryota</taxon>
        <taxon>Metazoa</taxon>
        <taxon>Ecdysozoa</taxon>
        <taxon>Arthropoda</taxon>
        <taxon>Hexapoda</taxon>
        <taxon>Insecta</taxon>
        <taxon>Pterygota</taxon>
        <taxon>Neoptera</taxon>
        <taxon>Endopterygota</taxon>
        <taxon>Coleoptera</taxon>
        <taxon>Polyphaga</taxon>
        <taxon>Cucujiformia</taxon>
        <taxon>Tenebrionidae</taxon>
        <taxon>Pimeliinae</taxon>
        <taxon>Asbolus</taxon>
    </lineage>
</organism>
<keyword evidence="12" id="KW-1185">Reference proteome</keyword>
<keyword evidence="9" id="KW-0807">Transducer</keyword>
<dbReference type="PANTHER" id="PTHR21137:SF35">
    <property type="entry name" value="ODORANT RECEPTOR 19A-RELATED"/>
    <property type="match status" value="1"/>
</dbReference>
<dbReference type="GO" id="GO:0005549">
    <property type="term" value="F:odorant binding"/>
    <property type="evidence" value="ECO:0007669"/>
    <property type="project" value="InterPro"/>
</dbReference>
<name>A0A482V084_ASBVE</name>
<evidence type="ECO:0000256" key="2">
    <source>
        <dbReference type="ARBA" id="ARBA00022475"/>
    </source>
</evidence>
<dbReference type="GO" id="GO:0004984">
    <property type="term" value="F:olfactory receptor activity"/>
    <property type="evidence" value="ECO:0007669"/>
    <property type="project" value="InterPro"/>
</dbReference>
<feature type="transmembrane region" description="Helical" evidence="10">
    <location>
        <begin position="516"/>
        <end position="535"/>
    </location>
</feature>
<keyword evidence="5" id="KW-0552">Olfaction</keyword>
<dbReference type="Pfam" id="PF02949">
    <property type="entry name" value="7tm_6"/>
    <property type="match status" value="2"/>
</dbReference>
<keyword evidence="7 10" id="KW-0472">Membrane</keyword>
<feature type="transmembrane region" description="Helical" evidence="10">
    <location>
        <begin position="34"/>
        <end position="53"/>
    </location>
</feature>
<feature type="transmembrane region" description="Helical" evidence="10">
    <location>
        <begin position="183"/>
        <end position="209"/>
    </location>
</feature>
<sequence>MEKFDWKLTIKTNILGLKVLGLWPDNNEGYKVDFYTLYAVAFNGILAITNVFFQIMNIFMSGSDDAAFIEILSISIEQVLALIKSYSIVRNIKMLKQLLFAILESNEFQPKNMNQIALIQPALRSWKMIYNMFMTAAVHAVILWAVFPVLDGSFKEHKLPFSAWYPFRIDRSPVYEMIYVHQIVGISVAGMSALNVDMLISALMVYIGAQCDILCDHLKNIGYSMKEDYEKQLIETIKHHKSILSKNCNKFFNFIILAQFFTSTATIALALFQVALYDVSGHQFYSGALVFTAAMVQTFTYCWFGNEVEVKVNLLDTDRTRNTDYRLLPFPCWYPFNVKKSPLYQIVYAHQMASFILIATSVVNLLISALMMYVGIQCDILCDNLRNFGYENGDEIDFEKFLIVNIKHHQKVKVSWANDVVILILGVQSSEICYAALKSTGDIIQSCEVRKNLMIFMVRSLRLIGISSKLLGLISPCYQLLLSLNGDIFQPKNLEQILLVQPNLNSWKMMFNAFKIPAVSAVLLCGIIPVFSGSYKRFGLPFPSWYPFDIKKSPLYQIVYTHQIVSVTLLAIAIVNIDMLISALMMYIATQCDILCDNLRNIGYHDSDEIDFEKSLKSSIRHHQHIL</sequence>
<feature type="non-terminal residue" evidence="11">
    <location>
        <position position="627"/>
    </location>
</feature>
<evidence type="ECO:0000256" key="1">
    <source>
        <dbReference type="ARBA" id="ARBA00004651"/>
    </source>
</evidence>
<keyword evidence="3" id="KW-0716">Sensory transduction</keyword>
<keyword evidence="6 10" id="KW-1133">Transmembrane helix</keyword>
<evidence type="ECO:0000256" key="5">
    <source>
        <dbReference type="ARBA" id="ARBA00022725"/>
    </source>
</evidence>
<feature type="transmembrane region" description="Helical" evidence="10">
    <location>
        <begin position="129"/>
        <end position="150"/>
    </location>
</feature>
<feature type="transmembrane region" description="Helical" evidence="10">
    <location>
        <begin position="461"/>
        <end position="482"/>
    </location>
</feature>
<evidence type="ECO:0000256" key="10">
    <source>
        <dbReference type="SAM" id="Phobius"/>
    </source>
</evidence>
<evidence type="ECO:0000256" key="8">
    <source>
        <dbReference type="ARBA" id="ARBA00023170"/>
    </source>
</evidence>
<comment type="caution">
    <text evidence="11">The sequence shown here is derived from an EMBL/GenBank/DDBJ whole genome shotgun (WGS) entry which is preliminary data.</text>
</comment>
<evidence type="ECO:0000256" key="7">
    <source>
        <dbReference type="ARBA" id="ARBA00023136"/>
    </source>
</evidence>
<evidence type="ECO:0000256" key="3">
    <source>
        <dbReference type="ARBA" id="ARBA00022606"/>
    </source>
</evidence>
<feature type="transmembrane region" description="Helical" evidence="10">
    <location>
        <begin position="355"/>
        <end position="376"/>
    </location>
</feature>
<dbReference type="OrthoDB" id="6597368at2759"/>
<dbReference type="GO" id="GO:0005886">
    <property type="term" value="C:plasma membrane"/>
    <property type="evidence" value="ECO:0007669"/>
    <property type="project" value="UniProtKB-SubCell"/>
</dbReference>